<dbReference type="OMA" id="WKLCHPF"/>
<organism evidence="3 4">
    <name type="scientific">Colletotrichum sublineola</name>
    <name type="common">Sorghum anthracnose fungus</name>
    <dbReference type="NCBI Taxonomy" id="1173701"/>
    <lineage>
        <taxon>Eukaryota</taxon>
        <taxon>Fungi</taxon>
        <taxon>Dikarya</taxon>
        <taxon>Ascomycota</taxon>
        <taxon>Pezizomycotina</taxon>
        <taxon>Sordariomycetes</taxon>
        <taxon>Hypocreomycetidae</taxon>
        <taxon>Glomerellales</taxon>
        <taxon>Glomerellaceae</taxon>
        <taxon>Colletotrichum</taxon>
        <taxon>Colletotrichum graminicola species complex</taxon>
    </lineage>
</organism>
<evidence type="ECO:0000313" key="3">
    <source>
        <dbReference type="EMBL" id="KDN64054.1"/>
    </source>
</evidence>
<dbReference type="Proteomes" id="UP000027238">
    <property type="component" value="Unassembled WGS sequence"/>
</dbReference>
<dbReference type="HOGENOM" id="CLU_709817_0_0_1"/>
<evidence type="ECO:0000256" key="2">
    <source>
        <dbReference type="SAM" id="MobiDB-lite"/>
    </source>
</evidence>
<feature type="region of interest" description="Disordered" evidence="2">
    <location>
        <begin position="1"/>
        <end position="29"/>
    </location>
</feature>
<comment type="caution">
    <text evidence="3">The sequence shown here is derived from an EMBL/GenBank/DDBJ whole genome shotgun (WGS) entry which is preliminary data.</text>
</comment>
<gene>
    <name evidence="3" type="ORF">CSUB01_06424</name>
</gene>
<dbReference type="AlphaFoldDB" id="A0A066X8R2"/>
<feature type="coiled-coil region" evidence="1">
    <location>
        <begin position="287"/>
        <end position="357"/>
    </location>
</feature>
<feature type="coiled-coil region" evidence="1">
    <location>
        <begin position="35"/>
        <end position="62"/>
    </location>
</feature>
<reference evidence="4" key="1">
    <citation type="journal article" date="2014" name="Genome Announc.">
        <title>Draft genome sequence of Colletotrichum sublineola, a destructive pathogen of cultivated sorghum.</title>
        <authorList>
            <person name="Baroncelli R."/>
            <person name="Sanz-Martin J.M."/>
            <person name="Rech G.E."/>
            <person name="Sukno S.A."/>
            <person name="Thon M.R."/>
        </authorList>
    </citation>
    <scope>NUCLEOTIDE SEQUENCE [LARGE SCALE GENOMIC DNA]</scope>
    <source>
        <strain evidence="4">TX430BB</strain>
    </source>
</reference>
<keyword evidence="1" id="KW-0175">Coiled coil</keyword>
<dbReference type="eggNOG" id="ENOG502T4AG">
    <property type="taxonomic scope" value="Eukaryota"/>
</dbReference>
<name>A0A066X8R2_COLSU</name>
<accession>A0A066X8R2</accession>
<proteinExistence type="predicted"/>
<keyword evidence="4" id="KW-1185">Reference proteome</keyword>
<evidence type="ECO:0000313" key="4">
    <source>
        <dbReference type="Proteomes" id="UP000027238"/>
    </source>
</evidence>
<evidence type="ECO:0000256" key="1">
    <source>
        <dbReference type="SAM" id="Coils"/>
    </source>
</evidence>
<dbReference type="EMBL" id="JMSE01001164">
    <property type="protein sequence ID" value="KDN64054.1"/>
    <property type="molecule type" value="Genomic_DNA"/>
</dbReference>
<dbReference type="OrthoDB" id="4847418at2759"/>
<sequence length="382" mass="43098">MESSAQSSHADLPRAGHLTDGTSGTRRPTTRVPSIAALDHRMQRLEQALGGLTEEHEALVGDAVDGCRAGMQMADDLLLTSAKRDVKGTFWKLCHPFQYPKKCDMLQRHVGVAQHTYRTVVKRCRDAVRPLAELAERARSLDKDAKQVSGAIDEVNARQEHKQRALDDRVESALRILSGRRQIRDKQLKRERDARVEKKRFEIRQATGENHPKSLFPGISVDKYTMALGYLIEQTTAEIAELARETRRADWDVEEQRAIVETLRIERHDGATPKAERLLVAKLGARMRGFRSKLSKLSAELEGKEEDLRAAYCRCLSIAMKLDALQESSTGDLLSGVQDLARGIAMERKEKKKEEAEKMNYWETCKSPEGSRKSITGCLKLR</sequence>
<protein>
    <submittedName>
        <fullName evidence="3">Uncharacterized protein</fullName>
    </submittedName>
</protein>